<dbReference type="PROSITE" id="PS50222">
    <property type="entry name" value="EF_HAND_2"/>
    <property type="match status" value="1"/>
</dbReference>
<name>A0A7S0A863_9DINO</name>
<feature type="domain" description="EF-hand" evidence="2">
    <location>
        <begin position="105"/>
        <end position="137"/>
    </location>
</feature>
<dbReference type="InterPro" id="IPR002048">
    <property type="entry name" value="EF_hand_dom"/>
</dbReference>
<dbReference type="EMBL" id="HBEG01017199">
    <property type="protein sequence ID" value="CAD8354985.1"/>
    <property type="molecule type" value="Transcribed_RNA"/>
</dbReference>
<dbReference type="Gene3D" id="1.10.238.10">
    <property type="entry name" value="EF-hand"/>
    <property type="match status" value="1"/>
</dbReference>
<proteinExistence type="predicted"/>
<protein>
    <recommendedName>
        <fullName evidence="2">EF-hand domain-containing protein</fullName>
    </recommendedName>
</protein>
<evidence type="ECO:0000313" key="3">
    <source>
        <dbReference type="EMBL" id="CAD8354985.1"/>
    </source>
</evidence>
<sequence length="137" mass="14590">MEPAAAFVAFANGKEHLNLDDLSCALIAVFGFKLKKRHLRGLLARHAPGAPGLGLAAFLALVGEQRRELGARDRAFRLFAALDTSSRGFLDLAGFRDVCATTCAPAAARAGEIFFEMDKSKSGTVTLTDFEAYLAGV</sequence>
<evidence type="ECO:0000256" key="1">
    <source>
        <dbReference type="ARBA" id="ARBA00022837"/>
    </source>
</evidence>
<accession>A0A7S0A863</accession>
<gene>
    <name evidence="3" type="ORF">PBAH0796_LOCUS10352</name>
</gene>
<evidence type="ECO:0000259" key="2">
    <source>
        <dbReference type="PROSITE" id="PS50222"/>
    </source>
</evidence>
<dbReference type="GO" id="GO:0005509">
    <property type="term" value="F:calcium ion binding"/>
    <property type="evidence" value="ECO:0007669"/>
    <property type="project" value="InterPro"/>
</dbReference>
<dbReference type="SUPFAM" id="SSF47473">
    <property type="entry name" value="EF-hand"/>
    <property type="match status" value="1"/>
</dbReference>
<keyword evidence="1" id="KW-0106">Calcium</keyword>
<dbReference type="PROSITE" id="PS00018">
    <property type="entry name" value="EF_HAND_1"/>
    <property type="match status" value="1"/>
</dbReference>
<dbReference type="InterPro" id="IPR018247">
    <property type="entry name" value="EF_Hand_1_Ca_BS"/>
</dbReference>
<dbReference type="AlphaFoldDB" id="A0A7S0A863"/>
<organism evidence="3">
    <name type="scientific">Pyrodinium bahamense</name>
    <dbReference type="NCBI Taxonomy" id="73915"/>
    <lineage>
        <taxon>Eukaryota</taxon>
        <taxon>Sar</taxon>
        <taxon>Alveolata</taxon>
        <taxon>Dinophyceae</taxon>
        <taxon>Gonyaulacales</taxon>
        <taxon>Pyrocystaceae</taxon>
        <taxon>Pyrodinium</taxon>
    </lineage>
</organism>
<dbReference type="InterPro" id="IPR011992">
    <property type="entry name" value="EF-hand-dom_pair"/>
</dbReference>
<reference evidence="3" key="1">
    <citation type="submission" date="2021-01" db="EMBL/GenBank/DDBJ databases">
        <authorList>
            <person name="Corre E."/>
            <person name="Pelletier E."/>
            <person name="Niang G."/>
            <person name="Scheremetjew M."/>
            <person name="Finn R."/>
            <person name="Kale V."/>
            <person name="Holt S."/>
            <person name="Cochrane G."/>
            <person name="Meng A."/>
            <person name="Brown T."/>
            <person name="Cohen L."/>
        </authorList>
    </citation>
    <scope>NUCLEOTIDE SEQUENCE</scope>
    <source>
        <strain evidence="3">Pbaha01</strain>
    </source>
</reference>